<dbReference type="Gene3D" id="1.10.3060.10">
    <property type="entry name" value="Helical scaffold and wing domains of SecA"/>
    <property type="match status" value="1"/>
</dbReference>
<evidence type="ECO:0000256" key="15">
    <source>
        <dbReference type="HAMAP-Rule" id="MF_01382"/>
    </source>
</evidence>
<dbReference type="InterPro" id="IPR044722">
    <property type="entry name" value="SecA_SF2_C"/>
</dbReference>
<evidence type="ECO:0000256" key="9">
    <source>
        <dbReference type="ARBA" id="ARBA00022833"/>
    </source>
</evidence>
<comment type="function">
    <text evidence="15">Part of the Sec protein translocase complex. Interacts with the SecYEG preprotein conducting channel. Has a central role in coupling the hydrolysis of ATP to the transfer of proteins into and across the cell membrane, serving both as a receptor for the preprotein-SecB complex and as an ATP-driven molecular motor driving the stepwise translocation of polypeptide chains across the membrane.</text>
</comment>
<dbReference type="OrthoDB" id="9805579at2"/>
<dbReference type="InterPro" id="IPR036670">
    <property type="entry name" value="SecA_X-link_sf"/>
</dbReference>
<organism evidence="20 21">
    <name type="scientific">Psychrobacter urativorans</name>
    <dbReference type="NCBI Taxonomy" id="45610"/>
    <lineage>
        <taxon>Bacteria</taxon>
        <taxon>Pseudomonadati</taxon>
        <taxon>Pseudomonadota</taxon>
        <taxon>Gammaproteobacteria</taxon>
        <taxon>Moraxellales</taxon>
        <taxon>Moraxellaceae</taxon>
        <taxon>Psychrobacter</taxon>
    </lineage>
</organism>
<dbReference type="NCBIfam" id="NF009538">
    <property type="entry name" value="PRK12904.1"/>
    <property type="match status" value="1"/>
</dbReference>
<dbReference type="SUPFAM" id="SSF81767">
    <property type="entry name" value="Pre-protein crosslinking domain of SecA"/>
    <property type="match status" value="1"/>
</dbReference>
<keyword evidence="3 15" id="KW-0813">Transport</keyword>
<evidence type="ECO:0000256" key="2">
    <source>
        <dbReference type="ARBA" id="ARBA00007650"/>
    </source>
</evidence>
<dbReference type="GO" id="GO:0005829">
    <property type="term" value="C:cytosol"/>
    <property type="evidence" value="ECO:0007669"/>
    <property type="project" value="TreeGrafter"/>
</dbReference>
<dbReference type="InterPro" id="IPR011130">
    <property type="entry name" value="SecA_preprotein_X-link_dom"/>
</dbReference>
<evidence type="ECO:0000259" key="18">
    <source>
        <dbReference type="PROSITE" id="PS51194"/>
    </source>
</evidence>
<dbReference type="GO" id="GO:0006605">
    <property type="term" value="P:protein targeting"/>
    <property type="evidence" value="ECO:0007669"/>
    <property type="project" value="UniProtKB-UniRule"/>
</dbReference>
<dbReference type="Pfam" id="PF01043">
    <property type="entry name" value="SecA_PP_bind"/>
    <property type="match status" value="1"/>
</dbReference>
<dbReference type="GO" id="GO:0031522">
    <property type="term" value="C:cell envelope Sec protein transport complex"/>
    <property type="evidence" value="ECO:0007669"/>
    <property type="project" value="TreeGrafter"/>
</dbReference>
<dbReference type="InterPro" id="IPR020937">
    <property type="entry name" value="SecA_CS"/>
</dbReference>
<dbReference type="GO" id="GO:0005524">
    <property type="term" value="F:ATP binding"/>
    <property type="evidence" value="ECO:0007669"/>
    <property type="project" value="UniProtKB-UniRule"/>
</dbReference>
<dbReference type="GO" id="GO:0065002">
    <property type="term" value="P:intracellular protein transmembrane transport"/>
    <property type="evidence" value="ECO:0007669"/>
    <property type="project" value="UniProtKB-UniRule"/>
</dbReference>
<dbReference type="InterPro" id="IPR014018">
    <property type="entry name" value="SecA_motor_DEAD"/>
</dbReference>
<evidence type="ECO:0000313" key="21">
    <source>
        <dbReference type="Proteomes" id="UP000059847"/>
    </source>
</evidence>
<feature type="domain" description="SecA family profile" evidence="19">
    <location>
        <begin position="3"/>
        <end position="619"/>
    </location>
</feature>
<dbReference type="Pfam" id="PF21090">
    <property type="entry name" value="P-loop_SecA"/>
    <property type="match status" value="1"/>
</dbReference>
<dbReference type="Gene3D" id="3.90.1440.10">
    <property type="entry name" value="SecA, preprotein cross-linking domain"/>
    <property type="match status" value="1"/>
</dbReference>
<dbReference type="PANTHER" id="PTHR30612:SF0">
    <property type="entry name" value="CHLOROPLAST PROTEIN-TRANSPORTING ATPASE"/>
    <property type="match status" value="1"/>
</dbReference>
<protein>
    <recommendedName>
        <fullName evidence="15 16">Protein translocase subunit SecA</fullName>
        <ecNumber evidence="15">7.4.2.8</ecNumber>
    </recommendedName>
</protein>
<reference evidence="20 21" key="1">
    <citation type="submission" date="2015-09" db="EMBL/GenBank/DDBJ databases">
        <title>Complete genome of Psychrobacter urativorans R10.10B.</title>
        <authorList>
            <person name="See-Too W.S."/>
            <person name="Chan K.G."/>
        </authorList>
    </citation>
    <scope>NUCLEOTIDE SEQUENCE [LARGE SCALE GENOMIC DNA]</scope>
    <source>
        <strain evidence="20 21">R10.10B</strain>
    </source>
</reference>
<dbReference type="GO" id="GO:0008564">
    <property type="term" value="F:protein-exporting ATPase activity"/>
    <property type="evidence" value="ECO:0007669"/>
    <property type="project" value="UniProtKB-EC"/>
</dbReference>
<comment type="subcellular location">
    <subcellularLocation>
        <location evidence="15">Cell membrane</location>
        <topology evidence="15">Peripheral membrane protein</topology>
        <orientation evidence="15">Cytoplasmic side</orientation>
    </subcellularLocation>
    <subcellularLocation>
        <location evidence="15">Cytoplasm</location>
    </subcellularLocation>
    <text evidence="15">Distribution is 50-50.</text>
</comment>
<dbReference type="InterPro" id="IPR036266">
    <property type="entry name" value="SecA_Wing/Scaffold_sf"/>
</dbReference>
<dbReference type="SUPFAM" id="SSF52540">
    <property type="entry name" value="P-loop containing nucleoside triphosphate hydrolases"/>
    <property type="match status" value="2"/>
</dbReference>
<keyword evidence="21" id="KW-1185">Reference proteome</keyword>
<feature type="domain" description="Helicase ATP-binding" evidence="17">
    <location>
        <begin position="89"/>
        <end position="247"/>
    </location>
</feature>
<dbReference type="STRING" id="45610.AOC03_07840"/>
<evidence type="ECO:0000256" key="1">
    <source>
        <dbReference type="ARBA" id="ARBA00001947"/>
    </source>
</evidence>
<evidence type="ECO:0000256" key="5">
    <source>
        <dbReference type="ARBA" id="ARBA00022490"/>
    </source>
</evidence>
<dbReference type="KEGG" id="pur:AOC03_07840"/>
<dbReference type="GO" id="GO:0043952">
    <property type="term" value="P:protein transport by the Sec complex"/>
    <property type="evidence" value="ECO:0007669"/>
    <property type="project" value="UniProtKB-ARBA"/>
</dbReference>
<dbReference type="PROSITE" id="PS51196">
    <property type="entry name" value="SECA_MOTOR_DEAD"/>
    <property type="match status" value="1"/>
</dbReference>
<evidence type="ECO:0000313" key="20">
    <source>
        <dbReference type="EMBL" id="ALF59962.1"/>
    </source>
</evidence>
<dbReference type="Pfam" id="PF02810">
    <property type="entry name" value="SEC-C"/>
    <property type="match status" value="1"/>
</dbReference>
<evidence type="ECO:0000256" key="14">
    <source>
        <dbReference type="ARBA" id="ARBA00023136"/>
    </source>
</evidence>
<dbReference type="PANTHER" id="PTHR30612">
    <property type="entry name" value="SECA INNER MEMBRANE COMPONENT OF SEC PROTEIN SECRETION SYSTEM"/>
    <property type="match status" value="1"/>
</dbReference>
<dbReference type="GO" id="GO:0017038">
    <property type="term" value="P:protein import"/>
    <property type="evidence" value="ECO:0007669"/>
    <property type="project" value="InterPro"/>
</dbReference>
<evidence type="ECO:0000256" key="7">
    <source>
        <dbReference type="ARBA" id="ARBA00022723"/>
    </source>
</evidence>
<dbReference type="InterPro" id="IPR027417">
    <property type="entry name" value="P-loop_NTPase"/>
</dbReference>
<dbReference type="InterPro" id="IPR001650">
    <property type="entry name" value="Helicase_C-like"/>
</dbReference>
<dbReference type="GO" id="GO:0046872">
    <property type="term" value="F:metal ion binding"/>
    <property type="evidence" value="ECO:0007669"/>
    <property type="project" value="UniProtKB-KW"/>
</dbReference>
<evidence type="ECO:0000256" key="13">
    <source>
        <dbReference type="ARBA" id="ARBA00023010"/>
    </source>
</evidence>
<dbReference type="AlphaFoldDB" id="A0A0M5ML47"/>
<dbReference type="InterPro" id="IPR004027">
    <property type="entry name" value="SEC_C_motif"/>
</dbReference>
<name>A0A0M5ML47_9GAMM</name>
<keyword evidence="9" id="KW-0862">Zinc</keyword>
<proteinExistence type="inferred from homology"/>
<dbReference type="Pfam" id="PF07516">
    <property type="entry name" value="SecA_SW"/>
    <property type="match status" value="1"/>
</dbReference>
<dbReference type="Pfam" id="PF07517">
    <property type="entry name" value="SecA_DEAD"/>
    <property type="match status" value="1"/>
</dbReference>
<keyword evidence="11 15" id="KW-0653">Protein transport</keyword>
<evidence type="ECO:0000259" key="19">
    <source>
        <dbReference type="PROSITE" id="PS51196"/>
    </source>
</evidence>
<gene>
    <name evidence="15 20" type="primary">secA</name>
    <name evidence="20" type="ORF">AOC03_07840</name>
</gene>
<keyword evidence="8 15" id="KW-0547">Nucleotide-binding</keyword>
<dbReference type="FunFam" id="1.10.3060.10:FF:000003">
    <property type="entry name" value="Protein translocase subunit SecA"/>
    <property type="match status" value="1"/>
</dbReference>
<evidence type="ECO:0000256" key="12">
    <source>
        <dbReference type="ARBA" id="ARBA00022967"/>
    </source>
</evidence>
<evidence type="ECO:0000256" key="11">
    <source>
        <dbReference type="ARBA" id="ARBA00022927"/>
    </source>
</evidence>
<feature type="binding site" evidence="15">
    <location>
        <begin position="105"/>
        <end position="109"/>
    </location>
    <ligand>
        <name>ATP</name>
        <dbReference type="ChEBI" id="CHEBI:30616"/>
    </ligand>
</feature>
<dbReference type="EC" id="7.4.2.8" evidence="15"/>
<evidence type="ECO:0000256" key="10">
    <source>
        <dbReference type="ARBA" id="ARBA00022840"/>
    </source>
</evidence>
<dbReference type="FunFam" id="3.90.1440.10:FF:000001">
    <property type="entry name" value="Preprotein translocase subunit SecA"/>
    <property type="match status" value="1"/>
</dbReference>
<keyword evidence="5 15" id="KW-0963">Cytoplasm</keyword>
<dbReference type="GO" id="GO:0005886">
    <property type="term" value="C:plasma membrane"/>
    <property type="evidence" value="ECO:0007669"/>
    <property type="project" value="UniProtKB-SubCell"/>
</dbReference>
<dbReference type="InterPro" id="IPR014001">
    <property type="entry name" value="Helicase_ATP-bd"/>
</dbReference>
<dbReference type="HAMAP" id="MF_01382">
    <property type="entry name" value="SecA"/>
    <property type="match status" value="1"/>
</dbReference>
<dbReference type="PROSITE" id="PS51194">
    <property type="entry name" value="HELICASE_CTER"/>
    <property type="match status" value="1"/>
</dbReference>
<dbReference type="PROSITE" id="PS51192">
    <property type="entry name" value="HELICASE_ATP_BIND_1"/>
    <property type="match status" value="1"/>
</dbReference>
<keyword evidence="6" id="KW-0997">Cell inner membrane</keyword>
<keyword evidence="13 15" id="KW-0811">Translocation</keyword>
<feature type="domain" description="Helicase C-terminal" evidence="18">
    <location>
        <begin position="437"/>
        <end position="635"/>
    </location>
</feature>
<dbReference type="SUPFAM" id="SSF81886">
    <property type="entry name" value="Helical scaffold and wing domains of SecA"/>
    <property type="match status" value="1"/>
</dbReference>
<dbReference type="NCBIfam" id="TIGR00963">
    <property type="entry name" value="secA"/>
    <property type="match status" value="1"/>
</dbReference>
<evidence type="ECO:0000256" key="4">
    <source>
        <dbReference type="ARBA" id="ARBA00022475"/>
    </source>
</evidence>
<feature type="binding site" evidence="15">
    <location>
        <position position="87"/>
    </location>
    <ligand>
        <name>ATP</name>
        <dbReference type="ChEBI" id="CHEBI:30616"/>
    </ligand>
</feature>
<evidence type="ECO:0000256" key="3">
    <source>
        <dbReference type="ARBA" id="ARBA00022448"/>
    </source>
</evidence>
<dbReference type="Gene3D" id="3.40.50.300">
    <property type="entry name" value="P-loop containing nucleotide triphosphate hydrolases"/>
    <property type="match status" value="2"/>
</dbReference>
<dbReference type="PROSITE" id="PS01312">
    <property type="entry name" value="SECA"/>
    <property type="match status" value="1"/>
</dbReference>
<keyword evidence="10 15" id="KW-0067">ATP-binding</keyword>
<evidence type="ECO:0000259" key="17">
    <source>
        <dbReference type="PROSITE" id="PS51192"/>
    </source>
</evidence>
<accession>A0A0M5ML47</accession>
<comment type="cofactor">
    <cofactor evidence="1">
        <name>Zn(2+)</name>
        <dbReference type="ChEBI" id="CHEBI:29105"/>
    </cofactor>
</comment>
<keyword evidence="14 15" id="KW-0472">Membrane</keyword>
<keyword evidence="7" id="KW-0479">Metal-binding</keyword>
<evidence type="ECO:0000256" key="6">
    <source>
        <dbReference type="ARBA" id="ARBA00022519"/>
    </source>
</evidence>
<dbReference type="InterPro" id="IPR000185">
    <property type="entry name" value="SecA"/>
</dbReference>
<dbReference type="FunFam" id="3.40.50.300:FF:000113">
    <property type="entry name" value="Preprotein translocase subunit SecA"/>
    <property type="match status" value="1"/>
</dbReference>
<evidence type="ECO:0000256" key="8">
    <source>
        <dbReference type="ARBA" id="ARBA00022741"/>
    </source>
</evidence>
<dbReference type="SMART" id="SM00957">
    <property type="entry name" value="SecA_DEAD"/>
    <property type="match status" value="1"/>
</dbReference>
<comment type="similarity">
    <text evidence="2 15 16">Belongs to the SecA family.</text>
</comment>
<keyword evidence="4 15" id="KW-1003">Cell membrane</keyword>
<keyword evidence="12 15" id="KW-1278">Translocase</keyword>
<feature type="binding site" evidence="15">
    <location>
        <position position="512"/>
    </location>
    <ligand>
        <name>ATP</name>
        <dbReference type="ChEBI" id="CHEBI:30616"/>
    </ligand>
</feature>
<dbReference type="SMART" id="SM00958">
    <property type="entry name" value="SecA_PP_bind"/>
    <property type="match status" value="1"/>
</dbReference>
<sequence length="929" mass="104720">MLSKIVGSVVGTKNERELKRMRKVVAKINAQEAVVQALSDEQLQQKTQEFKDRYQNGESLDALLPEAFAICREASLRVNGMRHYDVQLIGGITLHEGKIAEMKTGEGKTLMGTLAMYLNAISGKGVHLVTVNDYLAARDAELNRPLFAFLGLTVGVIYSQQPAQEKVDAYQADITYGTNNEYGFDYLRDNMVFSLGEKKQRPLNFCIIDEIDSILIDEARTPLIISGQAEDSSRMYALINTIIPLLIRSKDEEANKNNEEEDFWIDEKNRQIEISEKGYEKIERFLIEVGELGENESLYSPSRLPLLAHVQAAIRAHHVFVKNVHYIVDDGEVVIVDENTGRTMPGRRWSEGLHQAVEAKEGVEIQAENQTLATTTFQNFFRLYDKLSGMTGTADTEAAEFKSTYDLDVIVIPTHEPIARIDLEDQIFLTKLGKYQGIIREIKEIQAKGAPVLVGTATIEASEELSYLLDQEGVKHNVLNAKQHEREAEIIAQAGSPKAVTIATNMAGRGTDIILGGNWQSFIEDIEAVSPEEMARLKAEWQIKHDQVVAAGGLHIVGSERHESRRIDNQLRGRAGRQGDPGMSRFFLSLEDDLMRIFAGDRVVNMMRAMGLKEDEAIEHKMVSRSIENAQGKVESRDFDARKNLLKYDDVANDQRKVIYGQRDDLLADMDLKEAIEAMHYDVYNAMINQFIPPGSVDDQWNVDGLEDELENEFKLYMPINDWLDEDRRLDEEGLRAKIINTALEHYRGRREQMDVQSAAQLERHFMLQSLDKHWKDHLTQMDQLRKGIHLRGYAQKNPEQEYKRESFELFQMMLGAIKSETVQDLSRVHIPTKAELEALEAQQRADAAQMQMHFEHDEVANLAGDSQPEPDARANDQMRVNLGGAAAAGIEGAADSAEPNPYAGMNISRNAPCPCGSALKYKQCHGKI</sequence>
<dbReference type="EMBL" id="CP012678">
    <property type="protein sequence ID" value="ALF59962.1"/>
    <property type="molecule type" value="Genomic_DNA"/>
</dbReference>
<dbReference type="Proteomes" id="UP000059847">
    <property type="component" value="Chromosome"/>
</dbReference>
<comment type="subunit">
    <text evidence="15">Monomer and homodimer. Part of the essential Sec protein translocation apparatus which comprises SecA, SecYEG and auxiliary proteins SecDF-YajC and YidC.</text>
</comment>
<dbReference type="InterPro" id="IPR011116">
    <property type="entry name" value="SecA_Wing/Scaffold"/>
</dbReference>
<comment type="catalytic activity">
    <reaction evidence="15">
        <text>ATP + H2O + cellular proteinSide 1 = ADP + phosphate + cellular proteinSide 2.</text>
        <dbReference type="EC" id="7.4.2.8"/>
    </reaction>
</comment>
<dbReference type="PRINTS" id="PR00906">
    <property type="entry name" value="SECA"/>
</dbReference>
<dbReference type="RefSeq" id="WP_062534847.1">
    <property type="nucleotide sequence ID" value="NZ_CP012678.1"/>
</dbReference>
<dbReference type="CDD" id="cd17928">
    <property type="entry name" value="DEXDc_SecA"/>
    <property type="match status" value="1"/>
</dbReference>
<dbReference type="CDD" id="cd18803">
    <property type="entry name" value="SF2_C_secA"/>
    <property type="match status" value="1"/>
</dbReference>
<evidence type="ECO:0000256" key="16">
    <source>
        <dbReference type="RuleBase" id="RU003874"/>
    </source>
</evidence>
<dbReference type="InterPro" id="IPR011115">
    <property type="entry name" value="SecA_DEAD"/>
</dbReference>